<accession>D2A1Q2</accession>
<dbReference type="FunCoup" id="D2A1Q2">
    <property type="interactions" value="183"/>
</dbReference>
<dbReference type="STRING" id="7070.D2A1Q2"/>
<dbReference type="InterPro" id="IPR002052">
    <property type="entry name" value="DNA_methylase_N6_adenine_CS"/>
</dbReference>
<dbReference type="GO" id="GO:0006415">
    <property type="term" value="P:translational termination"/>
    <property type="evidence" value="ECO:0000318"/>
    <property type="project" value="GO_Central"/>
</dbReference>
<dbReference type="NCBIfam" id="TIGR00536">
    <property type="entry name" value="hemK_fam"/>
    <property type="match status" value="1"/>
</dbReference>
<dbReference type="EMBL" id="KQ971338">
    <property type="protein sequence ID" value="EFA02966.2"/>
    <property type="molecule type" value="Genomic_DNA"/>
</dbReference>
<dbReference type="Gene3D" id="1.10.8.10">
    <property type="entry name" value="DNA helicase RuvA subunit, C-terminal domain"/>
    <property type="match status" value="1"/>
</dbReference>
<dbReference type="CDD" id="cd02440">
    <property type="entry name" value="AdoMet_MTases"/>
    <property type="match status" value="1"/>
</dbReference>
<keyword evidence="3" id="KW-0808">Transferase</keyword>
<evidence type="ECO:0000313" key="9">
    <source>
        <dbReference type="Proteomes" id="UP000007266"/>
    </source>
</evidence>
<dbReference type="PANTHER" id="PTHR18895">
    <property type="entry name" value="HEMK METHYLTRANSFERASE"/>
    <property type="match status" value="1"/>
</dbReference>
<dbReference type="InterPro" id="IPR019874">
    <property type="entry name" value="RF_methyltr_PrmC"/>
</dbReference>
<gene>
    <name evidence="8" type="primary">AUGUSTUS-3.0.2_30615</name>
    <name evidence="8" type="ORF">TcasGA2_TC030615</name>
</gene>
<dbReference type="Pfam" id="PF05175">
    <property type="entry name" value="MTS"/>
    <property type="match status" value="1"/>
</dbReference>
<evidence type="ECO:0000313" key="8">
    <source>
        <dbReference type="EMBL" id="EFA02966.2"/>
    </source>
</evidence>
<evidence type="ECO:0000256" key="4">
    <source>
        <dbReference type="ARBA" id="ARBA00022691"/>
    </source>
</evidence>
<comment type="catalytic activity">
    <reaction evidence="5">
        <text>L-glutaminyl-[peptide chain release factor] + S-adenosyl-L-methionine = N(5)-methyl-L-glutaminyl-[peptide chain release factor] + S-adenosyl-L-homocysteine + H(+)</text>
        <dbReference type="Rhea" id="RHEA:42896"/>
        <dbReference type="Rhea" id="RHEA-COMP:10271"/>
        <dbReference type="Rhea" id="RHEA-COMP:10272"/>
        <dbReference type="ChEBI" id="CHEBI:15378"/>
        <dbReference type="ChEBI" id="CHEBI:30011"/>
        <dbReference type="ChEBI" id="CHEBI:57856"/>
        <dbReference type="ChEBI" id="CHEBI:59789"/>
        <dbReference type="ChEBI" id="CHEBI:61891"/>
        <dbReference type="EC" id="2.1.1.297"/>
    </reaction>
</comment>
<dbReference type="Proteomes" id="UP000007266">
    <property type="component" value="Linkage group 4"/>
</dbReference>
<dbReference type="InterPro" id="IPR029063">
    <property type="entry name" value="SAM-dependent_MTases_sf"/>
</dbReference>
<protein>
    <recommendedName>
        <fullName evidence="1">peptide chain release factor N(5)-glutamine methyltransferase</fullName>
        <ecNumber evidence="1">2.1.1.297</ecNumber>
    </recommendedName>
</protein>
<dbReference type="InterPro" id="IPR040758">
    <property type="entry name" value="PrmC_N"/>
</dbReference>
<dbReference type="GO" id="GO:0003676">
    <property type="term" value="F:nucleic acid binding"/>
    <property type="evidence" value="ECO:0007669"/>
    <property type="project" value="InterPro"/>
</dbReference>
<keyword evidence="9" id="KW-1185">Reference proteome</keyword>
<dbReference type="HOGENOM" id="CLU_018398_4_1_1"/>
<feature type="domain" description="Methyltransferase small" evidence="6">
    <location>
        <begin position="147"/>
        <end position="237"/>
    </location>
</feature>
<feature type="domain" description="Release factor glutamine methyltransferase N-terminal" evidence="7">
    <location>
        <begin position="49"/>
        <end position="118"/>
    </location>
</feature>
<dbReference type="NCBIfam" id="TIGR03534">
    <property type="entry name" value="RF_mod_PrmC"/>
    <property type="match status" value="1"/>
</dbReference>
<evidence type="ECO:0000256" key="3">
    <source>
        <dbReference type="ARBA" id="ARBA00022679"/>
    </source>
</evidence>
<keyword evidence="4" id="KW-0949">S-adenosyl-L-methionine</keyword>
<dbReference type="InterPro" id="IPR050320">
    <property type="entry name" value="N5-glutamine_MTase"/>
</dbReference>
<dbReference type="InterPro" id="IPR004556">
    <property type="entry name" value="HemK-like"/>
</dbReference>
<dbReference type="InParanoid" id="D2A1Q2"/>
<evidence type="ECO:0000259" key="6">
    <source>
        <dbReference type="Pfam" id="PF05175"/>
    </source>
</evidence>
<organism evidence="8 9">
    <name type="scientific">Tribolium castaneum</name>
    <name type="common">Red flour beetle</name>
    <dbReference type="NCBI Taxonomy" id="7070"/>
    <lineage>
        <taxon>Eukaryota</taxon>
        <taxon>Metazoa</taxon>
        <taxon>Ecdysozoa</taxon>
        <taxon>Arthropoda</taxon>
        <taxon>Hexapoda</taxon>
        <taxon>Insecta</taxon>
        <taxon>Pterygota</taxon>
        <taxon>Neoptera</taxon>
        <taxon>Endopterygota</taxon>
        <taxon>Coleoptera</taxon>
        <taxon>Polyphaga</taxon>
        <taxon>Cucujiformia</taxon>
        <taxon>Tenebrionidae</taxon>
        <taxon>Tenebrionidae incertae sedis</taxon>
        <taxon>Tribolium</taxon>
    </lineage>
</organism>
<dbReference type="EC" id="2.1.1.297" evidence="1"/>
<name>D2A1Q2_TRICA</name>
<dbReference type="OMA" id="DFDARYW"/>
<keyword evidence="2 8" id="KW-0489">Methyltransferase</keyword>
<dbReference type="PANTHER" id="PTHR18895:SF74">
    <property type="entry name" value="MTRF1L RELEASE FACTOR GLUTAMINE METHYLTRANSFERASE"/>
    <property type="match status" value="1"/>
</dbReference>
<reference evidence="8 9" key="2">
    <citation type="journal article" date="2010" name="Nucleic Acids Res.">
        <title>BeetleBase in 2010: revisions to provide comprehensive genomic information for Tribolium castaneum.</title>
        <authorList>
            <person name="Kim H.S."/>
            <person name="Murphy T."/>
            <person name="Xia J."/>
            <person name="Caragea D."/>
            <person name="Park Y."/>
            <person name="Beeman R.W."/>
            <person name="Lorenzen M.D."/>
            <person name="Butcher S."/>
            <person name="Manak J.R."/>
            <person name="Brown S.J."/>
        </authorList>
    </citation>
    <scope>GENOME REANNOTATION</scope>
    <source>
        <strain evidence="8 9">Georgia GA2</strain>
    </source>
</reference>
<dbReference type="Pfam" id="PF17827">
    <property type="entry name" value="PrmC_N"/>
    <property type="match status" value="1"/>
</dbReference>
<evidence type="ECO:0000256" key="1">
    <source>
        <dbReference type="ARBA" id="ARBA00012771"/>
    </source>
</evidence>
<dbReference type="Gene3D" id="3.40.50.150">
    <property type="entry name" value="Vaccinia Virus protein VP39"/>
    <property type="match status" value="1"/>
</dbReference>
<evidence type="ECO:0000256" key="2">
    <source>
        <dbReference type="ARBA" id="ARBA00022603"/>
    </source>
</evidence>
<dbReference type="AlphaFoldDB" id="D2A1Q2"/>
<reference evidence="8 9" key="1">
    <citation type="journal article" date="2008" name="Nature">
        <title>The genome of the model beetle and pest Tribolium castaneum.</title>
        <authorList>
            <consortium name="Tribolium Genome Sequencing Consortium"/>
            <person name="Richards S."/>
            <person name="Gibbs R.A."/>
            <person name="Weinstock G.M."/>
            <person name="Brown S.J."/>
            <person name="Denell R."/>
            <person name="Beeman R.W."/>
            <person name="Gibbs R."/>
            <person name="Beeman R.W."/>
            <person name="Brown S.J."/>
            <person name="Bucher G."/>
            <person name="Friedrich M."/>
            <person name="Grimmelikhuijzen C.J."/>
            <person name="Klingler M."/>
            <person name="Lorenzen M."/>
            <person name="Richards S."/>
            <person name="Roth S."/>
            <person name="Schroder R."/>
            <person name="Tautz D."/>
            <person name="Zdobnov E.M."/>
            <person name="Muzny D."/>
            <person name="Gibbs R.A."/>
            <person name="Weinstock G.M."/>
            <person name="Attaway T."/>
            <person name="Bell S."/>
            <person name="Buhay C.J."/>
            <person name="Chandrabose M.N."/>
            <person name="Chavez D."/>
            <person name="Clerk-Blankenburg K.P."/>
            <person name="Cree A."/>
            <person name="Dao M."/>
            <person name="Davis C."/>
            <person name="Chacko J."/>
            <person name="Dinh H."/>
            <person name="Dugan-Rocha S."/>
            <person name="Fowler G."/>
            <person name="Garner T.T."/>
            <person name="Garnes J."/>
            <person name="Gnirke A."/>
            <person name="Hawes A."/>
            <person name="Hernandez J."/>
            <person name="Hines S."/>
            <person name="Holder M."/>
            <person name="Hume J."/>
            <person name="Jhangiani S.N."/>
            <person name="Joshi V."/>
            <person name="Khan Z.M."/>
            <person name="Jackson L."/>
            <person name="Kovar C."/>
            <person name="Kowis A."/>
            <person name="Lee S."/>
            <person name="Lewis L.R."/>
            <person name="Margolis J."/>
            <person name="Morgan M."/>
            <person name="Nazareth L.V."/>
            <person name="Nguyen N."/>
            <person name="Okwuonu G."/>
            <person name="Parker D."/>
            <person name="Richards S."/>
            <person name="Ruiz S.J."/>
            <person name="Santibanez J."/>
            <person name="Savard J."/>
            <person name="Scherer S.E."/>
            <person name="Schneider B."/>
            <person name="Sodergren E."/>
            <person name="Tautz D."/>
            <person name="Vattahil S."/>
            <person name="Villasana D."/>
            <person name="White C.S."/>
            <person name="Wright R."/>
            <person name="Park Y."/>
            <person name="Beeman R.W."/>
            <person name="Lord J."/>
            <person name="Oppert B."/>
            <person name="Lorenzen M."/>
            <person name="Brown S."/>
            <person name="Wang L."/>
            <person name="Savard J."/>
            <person name="Tautz D."/>
            <person name="Richards S."/>
            <person name="Weinstock G."/>
            <person name="Gibbs R.A."/>
            <person name="Liu Y."/>
            <person name="Worley K."/>
            <person name="Weinstock G."/>
            <person name="Elsik C.G."/>
            <person name="Reese J.T."/>
            <person name="Elhaik E."/>
            <person name="Landan G."/>
            <person name="Graur D."/>
            <person name="Arensburger P."/>
            <person name="Atkinson P."/>
            <person name="Beeman R.W."/>
            <person name="Beidler J."/>
            <person name="Brown S.J."/>
            <person name="Demuth J.P."/>
            <person name="Drury D.W."/>
            <person name="Du Y.Z."/>
            <person name="Fujiwara H."/>
            <person name="Lorenzen M."/>
            <person name="Maselli V."/>
            <person name="Osanai M."/>
            <person name="Park Y."/>
            <person name="Robertson H.M."/>
            <person name="Tu Z."/>
            <person name="Wang J.J."/>
            <person name="Wang S."/>
            <person name="Richards S."/>
            <person name="Song H."/>
            <person name="Zhang L."/>
            <person name="Sodergren E."/>
            <person name="Werner D."/>
            <person name="Stanke M."/>
            <person name="Morgenstern B."/>
            <person name="Solovyev V."/>
            <person name="Kosarev P."/>
            <person name="Brown G."/>
            <person name="Chen H.C."/>
            <person name="Ermolaeva O."/>
            <person name="Hlavina W."/>
            <person name="Kapustin Y."/>
            <person name="Kiryutin B."/>
            <person name="Kitts P."/>
            <person name="Maglott D."/>
            <person name="Pruitt K."/>
            <person name="Sapojnikov V."/>
            <person name="Souvorov A."/>
            <person name="Mackey A.J."/>
            <person name="Waterhouse R.M."/>
            <person name="Wyder S."/>
            <person name="Zdobnov E.M."/>
            <person name="Zdobnov E.M."/>
            <person name="Wyder S."/>
            <person name="Kriventseva E.V."/>
            <person name="Kadowaki T."/>
            <person name="Bork P."/>
            <person name="Aranda M."/>
            <person name="Bao R."/>
            <person name="Beermann A."/>
            <person name="Berns N."/>
            <person name="Bolognesi R."/>
            <person name="Bonneton F."/>
            <person name="Bopp D."/>
            <person name="Brown S.J."/>
            <person name="Bucher G."/>
            <person name="Butts T."/>
            <person name="Chaumot A."/>
            <person name="Denell R.E."/>
            <person name="Ferrier D.E."/>
            <person name="Friedrich M."/>
            <person name="Gordon C.M."/>
            <person name="Jindra M."/>
            <person name="Klingler M."/>
            <person name="Lan Q."/>
            <person name="Lattorff H.M."/>
            <person name="Laudet V."/>
            <person name="von Levetsow C."/>
            <person name="Liu Z."/>
            <person name="Lutz R."/>
            <person name="Lynch J.A."/>
            <person name="da Fonseca R.N."/>
            <person name="Posnien N."/>
            <person name="Reuter R."/>
            <person name="Roth S."/>
            <person name="Savard J."/>
            <person name="Schinko J.B."/>
            <person name="Schmitt C."/>
            <person name="Schoppmeier M."/>
            <person name="Schroder R."/>
            <person name="Shippy T.D."/>
            <person name="Simonnet F."/>
            <person name="Marques-Souza H."/>
            <person name="Tautz D."/>
            <person name="Tomoyasu Y."/>
            <person name="Trauner J."/>
            <person name="Van der Zee M."/>
            <person name="Vervoort M."/>
            <person name="Wittkopp N."/>
            <person name="Wimmer E.A."/>
            <person name="Yang X."/>
            <person name="Jones A.K."/>
            <person name="Sattelle D.B."/>
            <person name="Ebert P.R."/>
            <person name="Nelson D."/>
            <person name="Scott J.G."/>
            <person name="Beeman R.W."/>
            <person name="Muthukrishnan S."/>
            <person name="Kramer K.J."/>
            <person name="Arakane Y."/>
            <person name="Beeman R.W."/>
            <person name="Zhu Q."/>
            <person name="Hogenkamp D."/>
            <person name="Dixit R."/>
            <person name="Oppert B."/>
            <person name="Jiang H."/>
            <person name="Zou Z."/>
            <person name="Marshall J."/>
            <person name="Elpidina E."/>
            <person name="Vinokurov K."/>
            <person name="Oppert C."/>
            <person name="Zou Z."/>
            <person name="Evans J."/>
            <person name="Lu Z."/>
            <person name="Zhao P."/>
            <person name="Sumathipala N."/>
            <person name="Altincicek B."/>
            <person name="Vilcinskas A."/>
            <person name="Williams M."/>
            <person name="Hultmark D."/>
            <person name="Hetru C."/>
            <person name="Jiang H."/>
            <person name="Grimmelikhuijzen C.J."/>
            <person name="Hauser F."/>
            <person name="Cazzamali G."/>
            <person name="Williamson M."/>
            <person name="Park Y."/>
            <person name="Li B."/>
            <person name="Tanaka Y."/>
            <person name="Predel R."/>
            <person name="Neupert S."/>
            <person name="Schachtner J."/>
            <person name="Verleyen P."/>
            <person name="Raible F."/>
            <person name="Bork P."/>
            <person name="Friedrich M."/>
            <person name="Walden K.K."/>
            <person name="Robertson H.M."/>
            <person name="Angeli S."/>
            <person name="Foret S."/>
            <person name="Bucher G."/>
            <person name="Schuetz S."/>
            <person name="Maleszka R."/>
            <person name="Wimmer E.A."/>
            <person name="Beeman R.W."/>
            <person name="Lorenzen M."/>
            <person name="Tomoyasu Y."/>
            <person name="Miller S.C."/>
            <person name="Grossmann D."/>
            <person name="Bucher G."/>
        </authorList>
    </citation>
    <scope>NUCLEOTIDE SEQUENCE [LARGE SCALE GENOMIC DNA]</scope>
    <source>
        <strain evidence="8 9">Georgia GA2</strain>
    </source>
</reference>
<proteinExistence type="predicted"/>
<evidence type="ECO:0000259" key="7">
    <source>
        <dbReference type="Pfam" id="PF17827"/>
    </source>
</evidence>
<dbReference type="GO" id="GO:0102559">
    <property type="term" value="F:peptide chain release factor N(5)-glutamine methyltransferase activity"/>
    <property type="evidence" value="ECO:0007669"/>
    <property type="project" value="UniProtKB-EC"/>
</dbReference>
<evidence type="ECO:0000256" key="5">
    <source>
        <dbReference type="ARBA" id="ARBA00048391"/>
    </source>
</evidence>
<sequence>MLYLRKAIPHSPHFCTNFSNIFLQKIVRLKNTSVNKTGEFTSCQVGALFETWRQKFDQNSISEPRESIEYILAHCLGTPRISDVYKYRDMVLDEDRVKLVESLCLKRLQKLPVQYVLGECYFRQLVLKMSPPVFIPRPETEQLVDIVLGEIDRKNCRHFLELCCGSGAIALSLLQERPQIKGTALDQSKAACHLTKENAQKAGLNKRIRIIQSQLAQWHRCEKFDIIVSNPPYVFSKDLDKLQPEIKLYEDLQALDGGVDGLKVIKQILELSSECLNMNGKLFLEVEPRHPTLLQDYLTEIYTPKIDSSR</sequence>
<dbReference type="InterPro" id="IPR007848">
    <property type="entry name" value="Small_mtfrase_dom"/>
</dbReference>
<dbReference type="PROSITE" id="PS00092">
    <property type="entry name" value="N6_MTASE"/>
    <property type="match status" value="1"/>
</dbReference>
<dbReference type="SUPFAM" id="SSF53335">
    <property type="entry name" value="S-adenosyl-L-methionine-dependent methyltransferases"/>
    <property type="match status" value="1"/>
</dbReference>
<dbReference type="GO" id="GO:0036009">
    <property type="term" value="F:protein-glutamine N-methyltransferase activity"/>
    <property type="evidence" value="ECO:0000318"/>
    <property type="project" value="GO_Central"/>
</dbReference>
<dbReference type="GO" id="GO:0032259">
    <property type="term" value="P:methylation"/>
    <property type="evidence" value="ECO:0007669"/>
    <property type="project" value="UniProtKB-KW"/>
</dbReference>